<proteinExistence type="predicted"/>
<sequence>MNLFQFSSLSILAHAIDSGSAIFKKKTPTPPLQPDGPQLDQVQESTCPQKSIGERFMEKEESAASVSTDLGRPREEV</sequence>
<reference evidence="2 3" key="1">
    <citation type="journal article" date="2019" name="Sci. Rep.">
        <title>Orb-weaving spider Araneus ventricosus genome elucidates the spidroin gene catalogue.</title>
        <authorList>
            <person name="Kono N."/>
            <person name="Nakamura H."/>
            <person name="Ohtoshi R."/>
            <person name="Moran D.A.P."/>
            <person name="Shinohara A."/>
            <person name="Yoshida Y."/>
            <person name="Fujiwara M."/>
            <person name="Mori M."/>
            <person name="Tomita M."/>
            <person name="Arakawa K."/>
        </authorList>
    </citation>
    <scope>NUCLEOTIDE SEQUENCE [LARGE SCALE GENOMIC DNA]</scope>
</reference>
<name>A0A4Y2FWP3_ARAVE</name>
<dbReference type="Proteomes" id="UP000499080">
    <property type="component" value="Unassembled WGS sequence"/>
</dbReference>
<dbReference type="AlphaFoldDB" id="A0A4Y2FWP3"/>
<accession>A0A4Y2FWP3</accession>
<dbReference type="EMBL" id="BGPR01001100">
    <property type="protein sequence ID" value="GBM45417.1"/>
    <property type="molecule type" value="Genomic_DNA"/>
</dbReference>
<keyword evidence="3" id="KW-1185">Reference proteome</keyword>
<feature type="region of interest" description="Disordered" evidence="1">
    <location>
        <begin position="23"/>
        <end position="77"/>
    </location>
</feature>
<feature type="compositionally biased region" description="Basic and acidic residues" evidence="1">
    <location>
        <begin position="52"/>
        <end position="62"/>
    </location>
</feature>
<organism evidence="2 3">
    <name type="scientific">Araneus ventricosus</name>
    <name type="common">Orbweaver spider</name>
    <name type="synonym">Epeira ventricosa</name>
    <dbReference type="NCBI Taxonomy" id="182803"/>
    <lineage>
        <taxon>Eukaryota</taxon>
        <taxon>Metazoa</taxon>
        <taxon>Ecdysozoa</taxon>
        <taxon>Arthropoda</taxon>
        <taxon>Chelicerata</taxon>
        <taxon>Arachnida</taxon>
        <taxon>Araneae</taxon>
        <taxon>Araneomorphae</taxon>
        <taxon>Entelegynae</taxon>
        <taxon>Araneoidea</taxon>
        <taxon>Araneidae</taxon>
        <taxon>Araneus</taxon>
    </lineage>
</organism>
<evidence type="ECO:0000313" key="3">
    <source>
        <dbReference type="Proteomes" id="UP000499080"/>
    </source>
</evidence>
<protein>
    <submittedName>
        <fullName evidence="2">Uncharacterized protein</fullName>
    </submittedName>
</protein>
<gene>
    <name evidence="2" type="ORF">AVEN_56260_1</name>
</gene>
<evidence type="ECO:0000313" key="2">
    <source>
        <dbReference type="EMBL" id="GBM45417.1"/>
    </source>
</evidence>
<evidence type="ECO:0000256" key="1">
    <source>
        <dbReference type="SAM" id="MobiDB-lite"/>
    </source>
</evidence>
<comment type="caution">
    <text evidence="2">The sequence shown here is derived from an EMBL/GenBank/DDBJ whole genome shotgun (WGS) entry which is preliminary data.</text>
</comment>